<dbReference type="CDD" id="cd00075">
    <property type="entry name" value="HATPase"/>
    <property type="match status" value="1"/>
</dbReference>
<dbReference type="PANTHER" id="PTHR43711:SF1">
    <property type="entry name" value="HISTIDINE KINASE 1"/>
    <property type="match status" value="1"/>
</dbReference>
<accession>A0A918FV33</accession>
<evidence type="ECO:0000256" key="1">
    <source>
        <dbReference type="ARBA" id="ARBA00000085"/>
    </source>
</evidence>
<feature type="region of interest" description="Disordered" evidence="14">
    <location>
        <begin position="97"/>
        <end position="116"/>
    </location>
</feature>
<dbReference type="CDD" id="cd06225">
    <property type="entry name" value="HAMP"/>
    <property type="match status" value="1"/>
</dbReference>
<reference evidence="18" key="2">
    <citation type="submission" date="2020-09" db="EMBL/GenBank/DDBJ databases">
        <authorList>
            <person name="Sun Q."/>
            <person name="Ohkuma M."/>
        </authorList>
    </citation>
    <scope>NUCLEOTIDE SEQUENCE</scope>
    <source>
        <strain evidence="18">JCM 4386</strain>
    </source>
</reference>
<keyword evidence="7 15" id="KW-0812">Transmembrane</keyword>
<feature type="transmembrane region" description="Helical" evidence="15">
    <location>
        <begin position="15"/>
        <end position="35"/>
    </location>
</feature>
<keyword evidence="5" id="KW-0597">Phosphoprotein</keyword>
<evidence type="ECO:0000313" key="18">
    <source>
        <dbReference type="EMBL" id="GGR83697.1"/>
    </source>
</evidence>
<keyword evidence="6" id="KW-0808">Transferase</keyword>
<dbReference type="Pfam" id="PF00512">
    <property type="entry name" value="HisKA"/>
    <property type="match status" value="1"/>
</dbReference>
<feature type="domain" description="HAMP" evidence="17">
    <location>
        <begin position="326"/>
        <end position="378"/>
    </location>
</feature>
<dbReference type="SMART" id="SM00304">
    <property type="entry name" value="HAMP"/>
    <property type="match status" value="1"/>
</dbReference>
<dbReference type="EC" id="2.7.13.3" evidence="3"/>
<evidence type="ECO:0000256" key="3">
    <source>
        <dbReference type="ARBA" id="ARBA00012438"/>
    </source>
</evidence>
<comment type="subcellular location">
    <subcellularLocation>
        <location evidence="2">Cell membrane</location>
    </subcellularLocation>
</comment>
<dbReference type="PRINTS" id="PR00344">
    <property type="entry name" value="BCTRLSENSOR"/>
</dbReference>
<dbReference type="InterPro" id="IPR005467">
    <property type="entry name" value="His_kinase_dom"/>
</dbReference>
<evidence type="ECO:0000256" key="7">
    <source>
        <dbReference type="ARBA" id="ARBA00022692"/>
    </source>
</evidence>
<dbReference type="PROSITE" id="PS50109">
    <property type="entry name" value="HIS_KIN"/>
    <property type="match status" value="1"/>
</dbReference>
<dbReference type="GO" id="GO:0005524">
    <property type="term" value="F:ATP binding"/>
    <property type="evidence" value="ECO:0007669"/>
    <property type="project" value="UniProtKB-KW"/>
</dbReference>
<dbReference type="Gene3D" id="3.30.565.10">
    <property type="entry name" value="Histidine kinase-like ATPase, C-terminal domain"/>
    <property type="match status" value="1"/>
</dbReference>
<protein>
    <recommendedName>
        <fullName evidence="3">histidine kinase</fullName>
        <ecNumber evidence="3">2.7.13.3</ecNumber>
    </recommendedName>
</protein>
<keyword evidence="10" id="KW-0067">ATP-binding</keyword>
<comment type="catalytic activity">
    <reaction evidence="1">
        <text>ATP + protein L-histidine = ADP + protein N-phospho-L-histidine.</text>
        <dbReference type="EC" id="2.7.13.3"/>
    </reaction>
</comment>
<dbReference type="InterPro" id="IPR036890">
    <property type="entry name" value="HATPase_C_sf"/>
</dbReference>
<gene>
    <name evidence="18" type="ORF">GCM10010269_23510</name>
</gene>
<evidence type="ECO:0000256" key="6">
    <source>
        <dbReference type="ARBA" id="ARBA00022679"/>
    </source>
</evidence>
<evidence type="ECO:0000256" key="10">
    <source>
        <dbReference type="ARBA" id="ARBA00022840"/>
    </source>
</evidence>
<proteinExistence type="predicted"/>
<dbReference type="PROSITE" id="PS50885">
    <property type="entry name" value="HAMP"/>
    <property type="match status" value="1"/>
</dbReference>
<dbReference type="PANTHER" id="PTHR43711">
    <property type="entry name" value="TWO-COMPONENT HISTIDINE KINASE"/>
    <property type="match status" value="1"/>
</dbReference>
<dbReference type="GO" id="GO:0005886">
    <property type="term" value="C:plasma membrane"/>
    <property type="evidence" value="ECO:0007669"/>
    <property type="project" value="UniProtKB-SubCell"/>
</dbReference>
<feature type="domain" description="Histidine kinase" evidence="16">
    <location>
        <begin position="386"/>
        <end position="601"/>
    </location>
</feature>
<keyword evidence="8" id="KW-0547">Nucleotide-binding</keyword>
<dbReference type="Gene3D" id="6.10.340.10">
    <property type="match status" value="1"/>
</dbReference>
<dbReference type="SUPFAM" id="SSF55874">
    <property type="entry name" value="ATPase domain of HSP90 chaperone/DNA topoisomerase II/histidine kinase"/>
    <property type="match status" value="1"/>
</dbReference>
<evidence type="ECO:0000256" key="4">
    <source>
        <dbReference type="ARBA" id="ARBA00022475"/>
    </source>
</evidence>
<sequence>MRGDLSLRGSLRSRLLMLSVLVSLCSIVATAWLVVSVTAVAIGRERGQAIAEDARVYDTLVGFAATHPDWRGVEPTVRSLSLQTGRRITLTDENRRLLADSDGAGRTPARSLPDTPSATVDALAVDTTLVARHGGRTSDRIDPRAVGPFRLTAQEKAFLQAAATRVERCFREGSVPSDVEIVQTPNGRPEIELDGRPLDLGDRCGVDVLLERTPTESRALAQLGKLVNSCLAARHAAPVQLADNLTWTPSTARGAPNSRAVTSCLSTASRDQLDPYVAPAALLFATAPERKIATFFDLSDANRLRIAGVTAAVLLITVTVTFVAGTRMVRPLRALTGAAQRMAEGDEDAHVEVSGGDEFGRLAAAFNLMSSRRRQLEQLRRALVSDVAHELRTPLSNVRGWLEAVEDGVVPADKSLISSLLEEALLLQHIIDDLRDLAAADAGALRVHPEDVDAAALVAQVARAHQGSAGAAGVELRVRSGEERPFLRADPVRLRQAIGNLVSNGIRHTPAGGSVTLSVRHGGGDVVFGVEDTGSGISEEDLAKVFDRFWRAEKSRSRQGGGSGLGLSIVRKLVEAHGGSVHASSVPGQGSVFSLRLPGPSAGQPESWNRPPPPPS</sequence>
<name>A0A918FV33_9ACTN</name>
<evidence type="ECO:0000256" key="15">
    <source>
        <dbReference type="SAM" id="Phobius"/>
    </source>
</evidence>
<keyword evidence="19" id="KW-1185">Reference proteome</keyword>
<evidence type="ECO:0000256" key="8">
    <source>
        <dbReference type="ARBA" id="ARBA00022741"/>
    </source>
</evidence>
<dbReference type="InterPro" id="IPR004358">
    <property type="entry name" value="Sig_transdc_His_kin-like_C"/>
</dbReference>
<organism evidence="18 19">
    <name type="scientific">Streptomyces humidus</name>
    <dbReference type="NCBI Taxonomy" id="52259"/>
    <lineage>
        <taxon>Bacteria</taxon>
        <taxon>Bacillati</taxon>
        <taxon>Actinomycetota</taxon>
        <taxon>Actinomycetes</taxon>
        <taxon>Kitasatosporales</taxon>
        <taxon>Streptomycetaceae</taxon>
        <taxon>Streptomyces</taxon>
    </lineage>
</organism>
<keyword evidence="13 15" id="KW-0472">Membrane</keyword>
<keyword evidence="12" id="KW-0902">Two-component regulatory system</keyword>
<keyword evidence="4" id="KW-1003">Cell membrane</keyword>
<evidence type="ECO:0000256" key="12">
    <source>
        <dbReference type="ARBA" id="ARBA00023012"/>
    </source>
</evidence>
<feature type="compositionally biased region" description="Polar residues" evidence="14">
    <location>
        <begin position="582"/>
        <end position="592"/>
    </location>
</feature>
<evidence type="ECO:0000256" key="5">
    <source>
        <dbReference type="ARBA" id="ARBA00022553"/>
    </source>
</evidence>
<evidence type="ECO:0000256" key="2">
    <source>
        <dbReference type="ARBA" id="ARBA00004236"/>
    </source>
</evidence>
<dbReference type="Pfam" id="PF00672">
    <property type="entry name" value="HAMP"/>
    <property type="match status" value="1"/>
</dbReference>
<dbReference type="InterPro" id="IPR003660">
    <property type="entry name" value="HAMP_dom"/>
</dbReference>
<dbReference type="CDD" id="cd00082">
    <property type="entry name" value="HisKA"/>
    <property type="match status" value="1"/>
</dbReference>
<keyword evidence="9 18" id="KW-0418">Kinase</keyword>
<evidence type="ECO:0000259" key="17">
    <source>
        <dbReference type="PROSITE" id="PS50885"/>
    </source>
</evidence>
<dbReference type="Gene3D" id="1.10.287.130">
    <property type="match status" value="1"/>
</dbReference>
<dbReference type="AlphaFoldDB" id="A0A918FV33"/>
<dbReference type="InterPro" id="IPR003594">
    <property type="entry name" value="HATPase_dom"/>
</dbReference>
<feature type="transmembrane region" description="Helical" evidence="15">
    <location>
        <begin position="306"/>
        <end position="325"/>
    </location>
</feature>
<evidence type="ECO:0000256" key="14">
    <source>
        <dbReference type="SAM" id="MobiDB-lite"/>
    </source>
</evidence>
<dbReference type="SUPFAM" id="SSF47384">
    <property type="entry name" value="Homodimeric domain of signal transducing histidine kinase"/>
    <property type="match status" value="1"/>
</dbReference>
<dbReference type="InterPro" id="IPR036097">
    <property type="entry name" value="HisK_dim/P_sf"/>
</dbReference>
<comment type="caution">
    <text evidence="18">The sequence shown here is derived from an EMBL/GenBank/DDBJ whole genome shotgun (WGS) entry which is preliminary data.</text>
</comment>
<dbReference type="InterPro" id="IPR003661">
    <property type="entry name" value="HisK_dim/P_dom"/>
</dbReference>
<evidence type="ECO:0000313" key="19">
    <source>
        <dbReference type="Proteomes" id="UP000606194"/>
    </source>
</evidence>
<evidence type="ECO:0000256" key="11">
    <source>
        <dbReference type="ARBA" id="ARBA00022989"/>
    </source>
</evidence>
<reference evidence="18" key="1">
    <citation type="journal article" date="2014" name="Int. J. Syst. Evol. Microbiol.">
        <title>Complete genome sequence of Corynebacterium casei LMG S-19264T (=DSM 44701T), isolated from a smear-ripened cheese.</title>
        <authorList>
            <consortium name="US DOE Joint Genome Institute (JGI-PGF)"/>
            <person name="Walter F."/>
            <person name="Albersmeier A."/>
            <person name="Kalinowski J."/>
            <person name="Ruckert C."/>
        </authorList>
    </citation>
    <scope>NUCLEOTIDE SEQUENCE</scope>
    <source>
        <strain evidence="18">JCM 4386</strain>
    </source>
</reference>
<dbReference type="SMART" id="SM00387">
    <property type="entry name" value="HATPase_c"/>
    <property type="match status" value="1"/>
</dbReference>
<dbReference type="RefSeq" id="WP_190149154.1">
    <property type="nucleotide sequence ID" value="NZ_BMTL01000008.1"/>
</dbReference>
<dbReference type="InterPro" id="IPR050736">
    <property type="entry name" value="Sensor_HK_Regulatory"/>
</dbReference>
<dbReference type="Proteomes" id="UP000606194">
    <property type="component" value="Unassembled WGS sequence"/>
</dbReference>
<dbReference type="Pfam" id="PF02518">
    <property type="entry name" value="HATPase_c"/>
    <property type="match status" value="1"/>
</dbReference>
<keyword evidence="11 15" id="KW-1133">Transmembrane helix</keyword>
<dbReference type="EMBL" id="BMTL01000008">
    <property type="protein sequence ID" value="GGR83697.1"/>
    <property type="molecule type" value="Genomic_DNA"/>
</dbReference>
<dbReference type="FunFam" id="3.30.565.10:FF:000023">
    <property type="entry name" value="PAS domain-containing sensor histidine kinase"/>
    <property type="match status" value="1"/>
</dbReference>
<dbReference type="SMART" id="SM00388">
    <property type="entry name" value="HisKA"/>
    <property type="match status" value="1"/>
</dbReference>
<feature type="region of interest" description="Disordered" evidence="14">
    <location>
        <begin position="578"/>
        <end position="616"/>
    </location>
</feature>
<evidence type="ECO:0000256" key="9">
    <source>
        <dbReference type="ARBA" id="ARBA00022777"/>
    </source>
</evidence>
<evidence type="ECO:0000259" key="16">
    <source>
        <dbReference type="PROSITE" id="PS50109"/>
    </source>
</evidence>
<evidence type="ECO:0000256" key="13">
    <source>
        <dbReference type="ARBA" id="ARBA00023136"/>
    </source>
</evidence>
<dbReference type="GO" id="GO:0000155">
    <property type="term" value="F:phosphorelay sensor kinase activity"/>
    <property type="evidence" value="ECO:0007669"/>
    <property type="project" value="InterPro"/>
</dbReference>
<dbReference type="SUPFAM" id="SSF158472">
    <property type="entry name" value="HAMP domain-like"/>
    <property type="match status" value="1"/>
</dbReference>